<dbReference type="Proteomes" id="UP001209878">
    <property type="component" value="Unassembled WGS sequence"/>
</dbReference>
<organism evidence="1 2">
    <name type="scientific">Ridgeia piscesae</name>
    <name type="common">Tubeworm</name>
    <dbReference type="NCBI Taxonomy" id="27915"/>
    <lineage>
        <taxon>Eukaryota</taxon>
        <taxon>Metazoa</taxon>
        <taxon>Spiralia</taxon>
        <taxon>Lophotrochozoa</taxon>
        <taxon>Annelida</taxon>
        <taxon>Polychaeta</taxon>
        <taxon>Sedentaria</taxon>
        <taxon>Canalipalpata</taxon>
        <taxon>Sabellida</taxon>
        <taxon>Siboglinidae</taxon>
        <taxon>Ridgeia</taxon>
    </lineage>
</organism>
<reference evidence="1" key="1">
    <citation type="journal article" date="2023" name="Mol. Biol. Evol.">
        <title>Third-Generation Sequencing Reveals the Adaptive Role of the Epigenome in Three Deep-Sea Polychaetes.</title>
        <authorList>
            <person name="Perez M."/>
            <person name="Aroh O."/>
            <person name="Sun Y."/>
            <person name="Lan Y."/>
            <person name="Juniper S.K."/>
            <person name="Young C.R."/>
            <person name="Angers B."/>
            <person name="Qian P.Y."/>
        </authorList>
    </citation>
    <scope>NUCLEOTIDE SEQUENCE</scope>
    <source>
        <strain evidence="1">R07B-5</strain>
    </source>
</reference>
<dbReference type="EMBL" id="JAODUO010000335">
    <property type="protein sequence ID" value="KAK2182810.1"/>
    <property type="molecule type" value="Genomic_DNA"/>
</dbReference>
<dbReference type="SUPFAM" id="SSF51445">
    <property type="entry name" value="(Trans)glycosidases"/>
    <property type="match status" value="1"/>
</dbReference>
<name>A0AAD9L4Q4_RIDPI</name>
<dbReference type="AlphaFoldDB" id="A0AAD9L4Q4"/>
<gene>
    <name evidence="1" type="ORF">NP493_335g03058</name>
</gene>
<dbReference type="InterPro" id="IPR017853">
    <property type="entry name" value="GH"/>
</dbReference>
<accession>A0AAD9L4Q4</accession>
<evidence type="ECO:0000313" key="1">
    <source>
        <dbReference type="EMBL" id="KAK2182810.1"/>
    </source>
</evidence>
<evidence type="ECO:0000313" key="2">
    <source>
        <dbReference type="Proteomes" id="UP001209878"/>
    </source>
</evidence>
<sequence length="648" mass="72463">MCVKTYTHLPVAIFSQYFKEGLFGTSVGSKGGIVSAFPTLQTQNGSVDLGYLSFGNVFSGWEGLQAGRWSPDMVLADGMESGPLLLFDKTGHVIIISAFSRFMAASLWVNKKDKAISWGIMGDVNEIPAGFQYDTILMYSDQGINQAMSAWGELMRRWNRRDTAARDHDLSVNYIGYYTDHGSYYYHHTEPGMNYEETLLGVYKYAKESGIPYKYLQYDDWWYFEDGVGYGATTAWEPMPSVFPHGLRYIFNRTRLPVVAHNRYWSHKVVYAKQNGGKFTFLIDGGNSIPNDQSFWNYLFSSALQWGMVVYEQDFLNYQSENIRPLYTDLSMGQQWLQQMGEAASRYGIQLQYCMALPRHLLASLQVPAVSQVRVSGDYLSSHQQYKIGHTSMFADALGLAPFKDNFWTTGKQPGNPGNSTELNPEVQAVITLLSTGPVGVGDRIGLSNVSLIHRLISADGTLLKPSKPATPINKQILQEAFGGGVGPTGEVWTTYSDIGHWRFGVIFSFELSHDYYIGPNDAGFGSQSGVGVVYQGDRDVTKFSEQHLLLLRGCSYMSFCLHYTAPVYSWRSRNVALLGELSKLVPVSPKRVTDITVSSTDIRVTLKGSPDEIVNFAVYVDGDVWWFKCVVSNYDTATLSVADRSCQ</sequence>
<keyword evidence="2" id="KW-1185">Reference proteome</keyword>
<comment type="caution">
    <text evidence="1">The sequence shown here is derived from an EMBL/GenBank/DDBJ whole genome shotgun (WGS) entry which is preliminary data.</text>
</comment>
<proteinExistence type="predicted"/>
<protein>
    <submittedName>
        <fullName evidence="1">Uncharacterized protein</fullName>
    </submittedName>
</protein>